<keyword evidence="7 9" id="KW-0408">Iron</keyword>
<dbReference type="InterPro" id="IPR050121">
    <property type="entry name" value="Cytochrome_P450_monoxygenase"/>
</dbReference>
<dbReference type="Pfam" id="PF00067">
    <property type="entry name" value="p450"/>
    <property type="match status" value="1"/>
</dbReference>
<dbReference type="OrthoDB" id="3934656at2759"/>
<keyword evidence="10" id="KW-0812">Transmembrane</keyword>
<comment type="cofactor">
    <cofactor evidence="1 9">
        <name>heme</name>
        <dbReference type="ChEBI" id="CHEBI:30413"/>
    </cofactor>
</comment>
<comment type="pathway">
    <text evidence="2">Mycotoxin biosynthesis.</text>
</comment>
<feature type="binding site" description="axial binding residue" evidence="9">
    <location>
        <position position="446"/>
    </location>
    <ligand>
        <name>heme</name>
        <dbReference type="ChEBI" id="CHEBI:30413"/>
    </ligand>
    <ligandPart>
        <name>Fe</name>
        <dbReference type="ChEBI" id="CHEBI:18248"/>
    </ligandPart>
</feature>
<protein>
    <submittedName>
        <fullName evidence="11">Cytochrome P450</fullName>
    </submittedName>
</protein>
<accession>A0A8K0SZW4</accession>
<keyword evidence="4 9" id="KW-0349">Heme</keyword>
<dbReference type="GO" id="GO:0005506">
    <property type="term" value="F:iron ion binding"/>
    <property type="evidence" value="ECO:0007669"/>
    <property type="project" value="InterPro"/>
</dbReference>
<feature type="transmembrane region" description="Helical" evidence="10">
    <location>
        <begin position="12"/>
        <end position="32"/>
    </location>
</feature>
<evidence type="ECO:0000256" key="2">
    <source>
        <dbReference type="ARBA" id="ARBA00004685"/>
    </source>
</evidence>
<keyword evidence="5 9" id="KW-0479">Metal-binding</keyword>
<proteinExistence type="inferred from homology"/>
<evidence type="ECO:0000313" key="11">
    <source>
        <dbReference type="EMBL" id="KAH7327949.1"/>
    </source>
</evidence>
<dbReference type="SUPFAM" id="SSF48264">
    <property type="entry name" value="Cytochrome P450"/>
    <property type="match status" value="1"/>
</dbReference>
<evidence type="ECO:0000256" key="4">
    <source>
        <dbReference type="ARBA" id="ARBA00022617"/>
    </source>
</evidence>
<keyword evidence="8" id="KW-0503">Monooxygenase</keyword>
<organism evidence="11 12">
    <name type="scientific">Stachybotrys elegans</name>
    <dbReference type="NCBI Taxonomy" id="80388"/>
    <lineage>
        <taxon>Eukaryota</taxon>
        <taxon>Fungi</taxon>
        <taxon>Dikarya</taxon>
        <taxon>Ascomycota</taxon>
        <taxon>Pezizomycotina</taxon>
        <taxon>Sordariomycetes</taxon>
        <taxon>Hypocreomycetidae</taxon>
        <taxon>Hypocreales</taxon>
        <taxon>Stachybotryaceae</taxon>
        <taxon>Stachybotrys</taxon>
    </lineage>
</organism>
<evidence type="ECO:0000256" key="1">
    <source>
        <dbReference type="ARBA" id="ARBA00001971"/>
    </source>
</evidence>
<evidence type="ECO:0000256" key="8">
    <source>
        <dbReference type="ARBA" id="ARBA00023033"/>
    </source>
</evidence>
<keyword evidence="6" id="KW-0560">Oxidoreductase</keyword>
<dbReference type="Proteomes" id="UP000813444">
    <property type="component" value="Unassembled WGS sequence"/>
</dbReference>
<name>A0A8K0SZW4_9HYPO</name>
<dbReference type="InterPro" id="IPR002401">
    <property type="entry name" value="Cyt_P450_E_grp-I"/>
</dbReference>
<comment type="caution">
    <text evidence="11">The sequence shown here is derived from an EMBL/GenBank/DDBJ whole genome shotgun (WGS) entry which is preliminary data.</text>
</comment>
<dbReference type="InterPro" id="IPR001128">
    <property type="entry name" value="Cyt_P450"/>
</dbReference>
<evidence type="ECO:0000256" key="6">
    <source>
        <dbReference type="ARBA" id="ARBA00023002"/>
    </source>
</evidence>
<dbReference type="EMBL" id="JAGPNK010000001">
    <property type="protein sequence ID" value="KAH7327949.1"/>
    <property type="molecule type" value="Genomic_DNA"/>
</dbReference>
<evidence type="ECO:0000256" key="5">
    <source>
        <dbReference type="ARBA" id="ARBA00022723"/>
    </source>
</evidence>
<evidence type="ECO:0000256" key="7">
    <source>
        <dbReference type="ARBA" id="ARBA00023004"/>
    </source>
</evidence>
<evidence type="ECO:0000256" key="3">
    <source>
        <dbReference type="ARBA" id="ARBA00010617"/>
    </source>
</evidence>
<keyword evidence="10" id="KW-0472">Membrane</keyword>
<keyword evidence="12" id="KW-1185">Reference proteome</keyword>
<sequence>MPLRDYQNLPVLPLIGGTFILFAFGSYLVSWYRLRHIKGPLLASFSYLWILYTTTRWQQYHRYGDLFKKYGKLVRIGPNEVITGSADVIRRMSAARSRYERSDYYSSARLVPPRESLINLISNREHDRLKGQMVHGYSGKEVPSLESDIDEIIMKLVQVIRSSYASPHSFTPLDLAEFSRYFTMDVITKIAYGTEFGYLEAQSDVGEFIKGSLKHLEVAVLCSEIPWCSAVFANPLALKLFAPKHTDKAGFGRALGIARDVVAKRFGPKAEDKQDMLGSFVRHGVTQSQCEAEIPFQIIAGSDTTAAAIRTILLSVITSKQAYGKLQHEIDTAIAQNRISTPVTADQGRQLPYLQAVIYEGLRIRPPATLIGMKKTPPEGDTIDGYFVPGGTKVATSLKPAMMDVALFGNDAEVFRPERWLNVEPQKRQLMINTVELVFSTGRWGCLGRPVALLELNKIFIELLRNFDFQVINPRRPVDQEFNMNIWMEEGMWVKVANRQVPDTFM</sequence>
<dbReference type="Gene3D" id="1.10.630.10">
    <property type="entry name" value="Cytochrome P450"/>
    <property type="match status" value="1"/>
</dbReference>
<reference evidence="11" key="1">
    <citation type="journal article" date="2021" name="Nat. Commun.">
        <title>Genetic determinants of endophytism in the Arabidopsis root mycobiome.</title>
        <authorList>
            <person name="Mesny F."/>
            <person name="Miyauchi S."/>
            <person name="Thiergart T."/>
            <person name="Pickel B."/>
            <person name="Atanasova L."/>
            <person name="Karlsson M."/>
            <person name="Huettel B."/>
            <person name="Barry K.W."/>
            <person name="Haridas S."/>
            <person name="Chen C."/>
            <person name="Bauer D."/>
            <person name="Andreopoulos W."/>
            <person name="Pangilinan J."/>
            <person name="LaButti K."/>
            <person name="Riley R."/>
            <person name="Lipzen A."/>
            <person name="Clum A."/>
            <person name="Drula E."/>
            <person name="Henrissat B."/>
            <person name="Kohler A."/>
            <person name="Grigoriev I.V."/>
            <person name="Martin F.M."/>
            <person name="Hacquard S."/>
        </authorList>
    </citation>
    <scope>NUCLEOTIDE SEQUENCE</scope>
    <source>
        <strain evidence="11">MPI-CAGE-CH-0235</strain>
    </source>
</reference>
<evidence type="ECO:0000256" key="9">
    <source>
        <dbReference type="PIRSR" id="PIRSR602401-1"/>
    </source>
</evidence>
<dbReference type="AlphaFoldDB" id="A0A8K0SZW4"/>
<dbReference type="GO" id="GO:0020037">
    <property type="term" value="F:heme binding"/>
    <property type="evidence" value="ECO:0007669"/>
    <property type="project" value="InterPro"/>
</dbReference>
<evidence type="ECO:0000313" key="12">
    <source>
        <dbReference type="Proteomes" id="UP000813444"/>
    </source>
</evidence>
<dbReference type="PRINTS" id="PR00463">
    <property type="entry name" value="EP450I"/>
</dbReference>
<dbReference type="PANTHER" id="PTHR24305:SF77">
    <property type="entry name" value="CYTOCHROME P450 MONOOXYGENASE"/>
    <property type="match status" value="1"/>
</dbReference>
<comment type="similarity">
    <text evidence="3">Belongs to the cytochrome P450 family.</text>
</comment>
<keyword evidence="10" id="KW-1133">Transmembrane helix</keyword>
<dbReference type="GO" id="GO:0016705">
    <property type="term" value="F:oxidoreductase activity, acting on paired donors, with incorporation or reduction of molecular oxygen"/>
    <property type="evidence" value="ECO:0007669"/>
    <property type="project" value="InterPro"/>
</dbReference>
<dbReference type="PRINTS" id="PR00385">
    <property type="entry name" value="P450"/>
</dbReference>
<dbReference type="CDD" id="cd11060">
    <property type="entry name" value="CYP57A1-like"/>
    <property type="match status" value="1"/>
</dbReference>
<evidence type="ECO:0000256" key="10">
    <source>
        <dbReference type="SAM" id="Phobius"/>
    </source>
</evidence>
<gene>
    <name evidence="11" type="ORF">B0I35DRAFT_472713</name>
</gene>
<dbReference type="PANTHER" id="PTHR24305">
    <property type="entry name" value="CYTOCHROME P450"/>
    <property type="match status" value="1"/>
</dbReference>
<dbReference type="GO" id="GO:0004497">
    <property type="term" value="F:monooxygenase activity"/>
    <property type="evidence" value="ECO:0007669"/>
    <property type="project" value="UniProtKB-KW"/>
</dbReference>
<dbReference type="InterPro" id="IPR036396">
    <property type="entry name" value="Cyt_P450_sf"/>
</dbReference>